<dbReference type="Gene3D" id="3.30.1380.10">
    <property type="match status" value="1"/>
</dbReference>
<keyword evidence="4" id="KW-1185">Reference proteome</keyword>
<gene>
    <name evidence="3" type="ORF">DLJ74_07705</name>
</gene>
<protein>
    <submittedName>
        <fullName evidence="3">Peptidase M15</fullName>
    </submittedName>
</protein>
<dbReference type="RefSeq" id="WP_109984041.1">
    <property type="nucleotide sequence ID" value="NZ_QGTD01000008.1"/>
</dbReference>
<evidence type="ECO:0000256" key="1">
    <source>
        <dbReference type="SAM" id="MobiDB-lite"/>
    </source>
</evidence>
<name>A0A317KXW1_9BACI</name>
<dbReference type="Pfam" id="PF13539">
    <property type="entry name" value="Peptidase_M15_4"/>
    <property type="match status" value="1"/>
</dbReference>
<sequence>MGKVSLNTLIDRSKKKFGSGLHPVVRESTIELIKRAYNEGVRIQISDGFRSFAEQNELYAKGRTKSGSIVTNARGGQSYHNYGLAVDFFLVSADGKKAIWNTRVDLDKDGKRDWMEVVAIAKQLGFEWGGDWSSFPDYPHLQMSGRLSISQLQAGKRPNLKSKVGGSSKPSTPTQPSGNKANLKVDGYWGRNTTSALQKALGTPVDGIISNQSRNSITTQISGVRYGNGGSAMVRSLQKLINTKVDGYLGPQTISALQNYLDTPIDRKISKPSLMVTEMQKRLNAGTFVK</sequence>
<proteinExistence type="predicted"/>
<dbReference type="SUPFAM" id="SSF55166">
    <property type="entry name" value="Hedgehog/DD-peptidase"/>
    <property type="match status" value="1"/>
</dbReference>
<dbReference type="Gene3D" id="1.20.141.10">
    <property type="entry name" value="Chitosanase, subunit A, domain 1"/>
    <property type="match status" value="1"/>
</dbReference>
<dbReference type="Proteomes" id="UP000245624">
    <property type="component" value="Unassembled WGS sequence"/>
</dbReference>
<dbReference type="OrthoDB" id="9794294at2"/>
<dbReference type="GO" id="GO:0008233">
    <property type="term" value="F:peptidase activity"/>
    <property type="evidence" value="ECO:0007669"/>
    <property type="project" value="InterPro"/>
</dbReference>
<comment type="caution">
    <text evidence="3">The sequence shown here is derived from an EMBL/GenBank/DDBJ whole genome shotgun (WGS) entry which is preliminary data.</text>
</comment>
<organism evidence="3 4">
    <name type="scientific">Gracilibacillus dipsosauri</name>
    <dbReference type="NCBI Taxonomy" id="178340"/>
    <lineage>
        <taxon>Bacteria</taxon>
        <taxon>Bacillati</taxon>
        <taxon>Bacillota</taxon>
        <taxon>Bacilli</taxon>
        <taxon>Bacillales</taxon>
        <taxon>Bacillaceae</taxon>
        <taxon>Gracilibacillus</taxon>
    </lineage>
</organism>
<reference evidence="3 4" key="1">
    <citation type="submission" date="2018-05" db="EMBL/GenBank/DDBJ databases">
        <title>Genomic analysis of Gracilibacillus dipsosauri DD1 reveals novel features of a salt-tolerant amylase.</title>
        <authorList>
            <person name="Deutch C.E."/>
            <person name="Yang S."/>
        </authorList>
    </citation>
    <scope>NUCLEOTIDE SEQUENCE [LARGE SCALE GENOMIC DNA]</scope>
    <source>
        <strain evidence="3 4">DD1</strain>
    </source>
</reference>
<evidence type="ECO:0000259" key="2">
    <source>
        <dbReference type="Pfam" id="PF13539"/>
    </source>
</evidence>
<dbReference type="PANTHER" id="PTHR34385">
    <property type="entry name" value="D-ALANYL-D-ALANINE CARBOXYPEPTIDASE"/>
    <property type="match status" value="1"/>
</dbReference>
<dbReference type="CDD" id="cd14845">
    <property type="entry name" value="L-Ala-D-Glu_peptidase_like"/>
    <property type="match status" value="1"/>
</dbReference>
<accession>A0A317KXW1</accession>
<feature type="region of interest" description="Disordered" evidence="1">
    <location>
        <begin position="157"/>
        <end position="182"/>
    </location>
</feature>
<feature type="domain" description="Peptidase M15C" evidence="2">
    <location>
        <begin position="73"/>
        <end position="143"/>
    </location>
</feature>
<dbReference type="InterPro" id="IPR009045">
    <property type="entry name" value="Zn_M74/Hedgehog-like"/>
</dbReference>
<dbReference type="PANTHER" id="PTHR34385:SF1">
    <property type="entry name" value="PEPTIDOGLYCAN L-ALANYL-D-GLUTAMATE ENDOPEPTIDASE CWLK"/>
    <property type="match status" value="1"/>
</dbReference>
<dbReference type="AlphaFoldDB" id="A0A317KXW1"/>
<evidence type="ECO:0000313" key="3">
    <source>
        <dbReference type="EMBL" id="PWU68327.1"/>
    </source>
</evidence>
<dbReference type="InterPro" id="IPR039561">
    <property type="entry name" value="Peptidase_M15C"/>
</dbReference>
<evidence type="ECO:0000313" key="4">
    <source>
        <dbReference type="Proteomes" id="UP000245624"/>
    </source>
</evidence>
<feature type="compositionally biased region" description="Polar residues" evidence="1">
    <location>
        <begin position="168"/>
        <end position="180"/>
    </location>
</feature>
<dbReference type="EMBL" id="QGTD01000008">
    <property type="protein sequence ID" value="PWU68327.1"/>
    <property type="molecule type" value="Genomic_DNA"/>
</dbReference>
<dbReference type="InterPro" id="IPR052179">
    <property type="entry name" value="DD-CPase-like"/>
</dbReference>